<keyword evidence="2 6" id="KW-0489">Methyltransferase</keyword>
<feature type="binding site" evidence="6">
    <location>
        <position position="36"/>
    </location>
    <ligand>
        <name>S-adenosyl-L-methionine</name>
        <dbReference type="ChEBI" id="CHEBI:59789"/>
    </ligand>
</feature>
<dbReference type="PROSITE" id="PS01131">
    <property type="entry name" value="RRNA_A_DIMETH"/>
    <property type="match status" value="1"/>
</dbReference>
<sequence length="342" mass="38015">MLLCHTVGVRRSTPLLNDHEHRNNPLVLRFNGLLALMRHKPLDMPPSGVGPEDTVLEIGPGTGNLTMKLLEVAKRVYAVEVDKRMVEVLGNRVSESGFREKVTIISKDALKADFPEFDLVVANIPYCISSPLVAKFVFGGYKFRSATLLVQKEFATRLLANPGDSEFNRLAVNVKLVADVEHVMNVSKRDFVPVPKVDSSVVTIRLKSEVPDVDLNEWWAFTKTCFSKKNKTLGATFRQKKKVAELLNLSTVTCSDEEDVVEADDGDVSDDEDDGENVIGAGGNLFKEKLVGILRDAGLEDKRPSKLPNEELMYLLALFNKAGIFFHDKEKPRDINASFADL</sequence>
<keyword evidence="4 6" id="KW-0949">S-adenosyl-L-methionine</keyword>
<protein>
    <recommendedName>
        <fullName evidence="7">rRNA adenine N(6)-methyltransferase</fullName>
        <ecNumber evidence="7">2.1.1.-</ecNumber>
    </recommendedName>
</protein>
<dbReference type="InterPro" id="IPR011530">
    <property type="entry name" value="rRNA_adenine_dimethylase"/>
</dbReference>
<comment type="caution">
    <text evidence="6">Lacks conserved residue(s) required for the propagation of feature annotation.</text>
</comment>
<feature type="binding site" evidence="6">
    <location>
        <position position="59"/>
    </location>
    <ligand>
        <name>S-adenosyl-L-methionine</name>
        <dbReference type="ChEBI" id="CHEBI:59789"/>
    </ligand>
</feature>
<evidence type="ECO:0000256" key="7">
    <source>
        <dbReference type="RuleBase" id="RU362106"/>
    </source>
</evidence>
<feature type="binding site" evidence="6">
    <location>
        <position position="80"/>
    </location>
    <ligand>
        <name>S-adenosyl-L-methionine</name>
        <dbReference type="ChEBI" id="CHEBI:59789"/>
    </ligand>
</feature>
<dbReference type="CDD" id="cd02440">
    <property type="entry name" value="AdoMet_MTases"/>
    <property type="match status" value="1"/>
</dbReference>
<dbReference type="Gene3D" id="1.10.8.480">
    <property type="match status" value="1"/>
</dbReference>
<evidence type="ECO:0000256" key="2">
    <source>
        <dbReference type="ARBA" id="ARBA00022603"/>
    </source>
</evidence>
<dbReference type="NCBIfam" id="TIGR00755">
    <property type="entry name" value="ksgA"/>
    <property type="match status" value="1"/>
</dbReference>
<organism evidence="9">
    <name type="scientific">Tanacetum cinerariifolium</name>
    <name type="common">Dalmatian daisy</name>
    <name type="synonym">Chrysanthemum cinerariifolium</name>
    <dbReference type="NCBI Taxonomy" id="118510"/>
    <lineage>
        <taxon>Eukaryota</taxon>
        <taxon>Viridiplantae</taxon>
        <taxon>Streptophyta</taxon>
        <taxon>Embryophyta</taxon>
        <taxon>Tracheophyta</taxon>
        <taxon>Spermatophyta</taxon>
        <taxon>Magnoliopsida</taxon>
        <taxon>eudicotyledons</taxon>
        <taxon>Gunneridae</taxon>
        <taxon>Pentapetalae</taxon>
        <taxon>asterids</taxon>
        <taxon>campanulids</taxon>
        <taxon>Asterales</taxon>
        <taxon>Asteraceae</taxon>
        <taxon>Asteroideae</taxon>
        <taxon>Anthemideae</taxon>
        <taxon>Anthemidinae</taxon>
        <taxon>Tanacetum</taxon>
    </lineage>
</organism>
<accession>A0A699I7A8</accession>
<dbReference type="EMBL" id="BKCJ010233630">
    <property type="protein sequence ID" value="GEZ02978.1"/>
    <property type="molecule type" value="Genomic_DNA"/>
</dbReference>
<evidence type="ECO:0000313" key="9">
    <source>
        <dbReference type="EMBL" id="GEZ02978.1"/>
    </source>
</evidence>
<evidence type="ECO:0000256" key="1">
    <source>
        <dbReference type="ARBA" id="ARBA00022552"/>
    </source>
</evidence>
<dbReference type="EC" id="2.1.1.-" evidence="7"/>
<dbReference type="GO" id="GO:0000179">
    <property type="term" value="F:rRNA (adenine-N6,N6-)-dimethyltransferase activity"/>
    <property type="evidence" value="ECO:0007669"/>
    <property type="project" value="UniProtKB-UniRule"/>
</dbReference>
<evidence type="ECO:0000259" key="8">
    <source>
        <dbReference type="SMART" id="SM00650"/>
    </source>
</evidence>
<dbReference type="AlphaFoldDB" id="A0A699I7A8"/>
<evidence type="ECO:0000256" key="3">
    <source>
        <dbReference type="ARBA" id="ARBA00022679"/>
    </source>
</evidence>
<name>A0A699I7A8_TANCI</name>
<dbReference type="SMART" id="SM00650">
    <property type="entry name" value="rADc"/>
    <property type="match status" value="1"/>
</dbReference>
<evidence type="ECO:0000256" key="6">
    <source>
        <dbReference type="PROSITE-ProRule" id="PRU01026"/>
    </source>
</evidence>
<evidence type="ECO:0000256" key="4">
    <source>
        <dbReference type="ARBA" id="ARBA00022691"/>
    </source>
</evidence>
<dbReference type="GO" id="GO:0005739">
    <property type="term" value="C:mitochondrion"/>
    <property type="evidence" value="ECO:0007669"/>
    <property type="project" value="TreeGrafter"/>
</dbReference>
<dbReference type="Pfam" id="PF00398">
    <property type="entry name" value="RrnaAD"/>
    <property type="match status" value="1"/>
</dbReference>
<comment type="similarity">
    <text evidence="6 7">Belongs to the class I-like SAM-binding methyltransferase superfamily. rRNA adenine N(6)-methyltransferase family.</text>
</comment>
<dbReference type="InterPro" id="IPR020596">
    <property type="entry name" value="rRNA_Ade_Mease_Trfase_CS"/>
</dbReference>
<dbReference type="GO" id="GO:0003723">
    <property type="term" value="F:RNA binding"/>
    <property type="evidence" value="ECO:0007669"/>
    <property type="project" value="UniProtKB-UniRule"/>
</dbReference>
<dbReference type="PANTHER" id="PTHR11727">
    <property type="entry name" value="DIMETHYLADENOSINE TRANSFERASE"/>
    <property type="match status" value="1"/>
</dbReference>
<dbReference type="InterPro" id="IPR020598">
    <property type="entry name" value="rRNA_Ade_methylase_Trfase_N"/>
</dbReference>
<feature type="binding site" evidence="6">
    <location>
        <position position="123"/>
    </location>
    <ligand>
        <name>S-adenosyl-L-methionine</name>
        <dbReference type="ChEBI" id="CHEBI:59789"/>
    </ligand>
</feature>
<evidence type="ECO:0000256" key="5">
    <source>
        <dbReference type="ARBA" id="ARBA00022884"/>
    </source>
</evidence>
<dbReference type="InterPro" id="IPR001737">
    <property type="entry name" value="KsgA/Erm"/>
</dbReference>
<dbReference type="SUPFAM" id="SSF53335">
    <property type="entry name" value="S-adenosyl-L-methionine-dependent methyltransferases"/>
    <property type="match status" value="1"/>
</dbReference>
<dbReference type="Gene3D" id="3.40.50.150">
    <property type="entry name" value="Vaccinia Virus protein VP39"/>
    <property type="match status" value="1"/>
</dbReference>
<reference evidence="9" key="1">
    <citation type="journal article" date="2019" name="Sci. Rep.">
        <title>Draft genome of Tanacetum cinerariifolium, the natural source of mosquito coil.</title>
        <authorList>
            <person name="Yamashiro T."/>
            <person name="Shiraishi A."/>
            <person name="Satake H."/>
            <person name="Nakayama K."/>
        </authorList>
    </citation>
    <scope>NUCLEOTIDE SEQUENCE</scope>
</reference>
<comment type="caution">
    <text evidence="9">The sequence shown here is derived from an EMBL/GenBank/DDBJ whole genome shotgun (WGS) entry which is preliminary data.</text>
</comment>
<feature type="binding site" evidence="6">
    <location>
        <position position="108"/>
    </location>
    <ligand>
        <name>S-adenosyl-L-methionine</name>
        <dbReference type="ChEBI" id="CHEBI:59789"/>
    </ligand>
</feature>
<keyword evidence="1 7" id="KW-0698">rRNA processing</keyword>
<gene>
    <name evidence="9" type="ORF">Tci_474951</name>
</gene>
<proteinExistence type="inferred from homology"/>
<dbReference type="InterPro" id="IPR029063">
    <property type="entry name" value="SAM-dependent_MTases_sf"/>
</dbReference>
<dbReference type="PANTHER" id="PTHR11727:SF12">
    <property type="entry name" value="RIBOSOMAL RNA SMALL SUBUNIT METHYLTRANSFERASE, MITOCHONDRIAL"/>
    <property type="match status" value="1"/>
</dbReference>
<keyword evidence="3 6" id="KW-0808">Transferase</keyword>
<dbReference type="PROSITE" id="PS51689">
    <property type="entry name" value="SAM_RNA_A_N6_MT"/>
    <property type="match status" value="1"/>
</dbReference>
<keyword evidence="5 6" id="KW-0694">RNA-binding</keyword>
<feature type="domain" description="Ribosomal RNA adenine methylase transferase N-terminal" evidence="8">
    <location>
        <begin position="47"/>
        <end position="208"/>
    </location>
</feature>